<dbReference type="InterPro" id="IPR032675">
    <property type="entry name" value="LRR_dom_sf"/>
</dbReference>
<keyword evidence="7" id="KW-0472">Membrane</keyword>
<accession>A0A7J6E530</accession>
<dbReference type="Gene3D" id="3.80.10.10">
    <property type="entry name" value="Ribonuclease Inhibitor"/>
    <property type="match status" value="1"/>
</dbReference>
<dbReference type="PANTHER" id="PTHR45631">
    <property type="entry name" value="OS07G0107800 PROTEIN-RELATED"/>
    <property type="match status" value="1"/>
</dbReference>
<name>A0A7J6E530_CANSA</name>
<keyword evidence="4 9" id="KW-0732">Signal</keyword>
<dbReference type="PANTHER" id="PTHR45631:SF27">
    <property type="entry name" value="PROTEIN KINASE DOMAIN-CONTAINING PROTEIN"/>
    <property type="match status" value="1"/>
</dbReference>
<evidence type="ECO:0000256" key="4">
    <source>
        <dbReference type="ARBA" id="ARBA00022729"/>
    </source>
</evidence>
<dbReference type="AlphaFoldDB" id="A0A7J6E530"/>
<evidence type="ECO:0000256" key="7">
    <source>
        <dbReference type="ARBA" id="ARBA00023136"/>
    </source>
</evidence>
<keyword evidence="3" id="KW-0812">Transmembrane</keyword>
<evidence type="ECO:0000259" key="11">
    <source>
        <dbReference type="Pfam" id="PF12819"/>
    </source>
</evidence>
<dbReference type="EMBL" id="JAATIP010000295">
    <property type="protein sequence ID" value="KAF4353416.1"/>
    <property type="molecule type" value="Genomic_DNA"/>
</dbReference>
<protein>
    <submittedName>
        <fullName evidence="12">Uncharacterized protein</fullName>
    </submittedName>
</protein>
<proteinExistence type="predicted"/>
<dbReference type="EMBL" id="JAATIQ010000009">
    <property type="protein sequence ID" value="KAF4402140.1"/>
    <property type="molecule type" value="Genomic_DNA"/>
</dbReference>
<keyword evidence="2" id="KW-0433">Leucine-rich repeat</keyword>
<evidence type="ECO:0000313" key="12">
    <source>
        <dbReference type="EMBL" id="KAF4353416.1"/>
    </source>
</evidence>
<evidence type="ECO:0000256" key="8">
    <source>
        <dbReference type="SAM" id="MobiDB-lite"/>
    </source>
</evidence>
<evidence type="ECO:0000256" key="3">
    <source>
        <dbReference type="ARBA" id="ARBA00022692"/>
    </source>
</evidence>
<evidence type="ECO:0000256" key="2">
    <source>
        <dbReference type="ARBA" id="ARBA00022614"/>
    </source>
</evidence>
<dbReference type="Proteomes" id="UP000525078">
    <property type="component" value="Unassembled WGS sequence"/>
</dbReference>
<dbReference type="Pfam" id="PF00560">
    <property type="entry name" value="LRR_1"/>
    <property type="match status" value="1"/>
</dbReference>
<evidence type="ECO:0000256" key="6">
    <source>
        <dbReference type="ARBA" id="ARBA00022989"/>
    </source>
</evidence>
<evidence type="ECO:0000256" key="1">
    <source>
        <dbReference type="ARBA" id="ARBA00004167"/>
    </source>
</evidence>
<comment type="subcellular location">
    <subcellularLocation>
        <location evidence="1">Membrane</location>
        <topology evidence="1">Single-pass membrane protein</topology>
    </subcellularLocation>
</comment>
<gene>
    <name evidence="12" type="ORF">F8388_005018</name>
    <name evidence="13" type="ORF">G4B88_017652</name>
</gene>
<evidence type="ECO:0000259" key="10">
    <source>
        <dbReference type="Pfam" id="PF08263"/>
    </source>
</evidence>
<sequence>MMEKLVNNWVSSLVFHCFLICLFFLLPQSTSAQEGFISLACCKDNYTDTQTNIRWESDYSWFPDKTGCQKITQATGYDETRIFNIDFSGKRCYSLETIKGQDYLIRGTFLYNGDTVLKQSFSILVGVTNISQVNFPKELEVVEGVFRATKRYIDFCLVKKVGSPYISQLELRELKGLKYLQGLSFKVLKVVKRVDLGSQEGDIIRYPTDPSDRIWKSEPGSDPTSKPNQVADAKVVNYKGNVEVPLQVLQTTLANPNRLEFTENDLDADDSMYRVILYFLELNQTVQPGTRLFDIFINSEEKETRFDILGNGSNYKELSFDVNANGFLNVTLVKASGSSLGPICNAYEIFQVFHWEQETNPNDVNVILDVKRELLVSNQHNKVLDSWTGDPCRPSPWEGLTCGTMNGSTLITKLNLSSMNLNGPIPPNITMLANLNTLNLSHNGFTGEIPVFPSSSMLTLVDLRSNDLSGPFPKSLLMLPHLEMLYIG</sequence>
<feature type="region of interest" description="Disordered" evidence="8">
    <location>
        <begin position="210"/>
        <end position="229"/>
    </location>
</feature>
<evidence type="ECO:0000256" key="9">
    <source>
        <dbReference type="SAM" id="SignalP"/>
    </source>
</evidence>
<keyword evidence="15" id="KW-1185">Reference proteome</keyword>
<keyword evidence="6" id="KW-1133">Transmembrane helix</keyword>
<dbReference type="SUPFAM" id="SSF52058">
    <property type="entry name" value="L domain-like"/>
    <property type="match status" value="1"/>
</dbReference>
<evidence type="ECO:0000313" key="15">
    <source>
        <dbReference type="Proteomes" id="UP000583929"/>
    </source>
</evidence>
<keyword evidence="5" id="KW-0677">Repeat</keyword>
<dbReference type="GO" id="GO:0016020">
    <property type="term" value="C:membrane"/>
    <property type="evidence" value="ECO:0007669"/>
    <property type="project" value="UniProtKB-SubCell"/>
</dbReference>
<dbReference type="InterPro" id="IPR001611">
    <property type="entry name" value="Leu-rich_rpt"/>
</dbReference>
<feature type="domain" description="Leucine-rich repeat-containing N-terminal plant-type" evidence="10">
    <location>
        <begin position="361"/>
        <end position="402"/>
    </location>
</feature>
<dbReference type="Proteomes" id="UP000583929">
    <property type="component" value="Unassembled WGS sequence"/>
</dbReference>
<dbReference type="FunFam" id="3.80.10.10:FF:000129">
    <property type="entry name" value="Leucine-rich repeat receptor-like kinase"/>
    <property type="match status" value="1"/>
</dbReference>
<evidence type="ECO:0000313" key="14">
    <source>
        <dbReference type="Proteomes" id="UP000525078"/>
    </source>
</evidence>
<feature type="domain" description="Malectin-like" evidence="11">
    <location>
        <begin position="43"/>
        <end position="352"/>
    </location>
</feature>
<dbReference type="InterPro" id="IPR024788">
    <property type="entry name" value="Malectin-like_Carb-bd_dom"/>
</dbReference>
<dbReference type="Pfam" id="PF08263">
    <property type="entry name" value="LRRNT_2"/>
    <property type="match status" value="1"/>
</dbReference>
<feature type="signal peptide" evidence="9">
    <location>
        <begin position="1"/>
        <end position="32"/>
    </location>
</feature>
<comment type="caution">
    <text evidence="12">The sequence shown here is derived from an EMBL/GenBank/DDBJ whole genome shotgun (WGS) entry which is preliminary data.</text>
</comment>
<evidence type="ECO:0000256" key="5">
    <source>
        <dbReference type="ARBA" id="ARBA00022737"/>
    </source>
</evidence>
<dbReference type="Gene3D" id="2.60.120.430">
    <property type="entry name" value="Galactose-binding lectin"/>
    <property type="match status" value="1"/>
</dbReference>
<feature type="chain" id="PRO_5033593314" evidence="9">
    <location>
        <begin position="33"/>
        <end position="488"/>
    </location>
</feature>
<organism evidence="12 14">
    <name type="scientific">Cannabis sativa</name>
    <name type="common">Hemp</name>
    <name type="synonym">Marijuana</name>
    <dbReference type="NCBI Taxonomy" id="3483"/>
    <lineage>
        <taxon>Eukaryota</taxon>
        <taxon>Viridiplantae</taxon>
        <taxon>Streptophyta</taxon>
        <taxon>Embryophyta</taxon>
        <taxon>Tracheophyta</taxon>
        <taxon>Spermatophyta</taxon>
        <taxon>Magnoliopsida</taxon>
        <taxon>eudicotyledons</taxon>
        <taxon>Gunneridae</taxon>
        <taxon>Pentapetalae</taxon>
        <taxon>rosids</taxon>
        <taxon>fabids</taxon>
        <taxon>Rosales</taxon>
        <taxon>Cannabaceae</taxon>
        <taxon>Cannabis</taxon>
    </lineage>
</organism>
<reference evidence="14 15" key="1">
    <citation type="journal article" date="2020" name="bioRxiv">
        <title>Sequence and annotation of 42 cannabis genomes reveals extensive copy number variation in cannabinoid synthesis and pathogen resistance genes.</title>
        <authorList>
            <person name="Mckernan K.J."/>
            <person name="Helbert Y."/>
            <person name="Kane L.T."/>
            <person name="Ebling H."/>
            <person name="Zhang L."/>
            <person name="Liu B."/>
            <person name="Eaton Z."/>
            <person name="Mclaughlin S."/>
            <person name="Kingan S."/>
            <person name="Baybayan P."/>
            <person name="Concepcion G."/>
            <person name="Jordan M."/>
            <person name="Riva A."/>
            <person name="Barbazuk W."/>
            <person name="Harkins T."/>
        </authorList>
    </citation>
    <scope>NUCLEOTIDE SEQUENCE [LARGE SCALE GENOMIC DNA]</scope>
    <source>
        <strain evidence="14 15">cv. Jamaican Lion 4</strain>
        <strain evidence="13">Father</strain>
        <strain evidence="12">Mother</strain>
        <tissue evidence="12">Leaf</tissue>
    </source>
</reference>
<dbReference type="Pfam" id="PF12819">
    <property type="entry name" value="Malectin_like"/>
    <property type="match status" value="1"/>
</dbReference>
<dbReference type="InterPro" id="IPR013210">
    <property type="entry name" value="LRR_N_plant-typ"/>
</dbReference>
<evidence type="ECO:0000313" key="13">
    <source>
        <dbReference type="EMBL" id="KAF4402140.1"/>
    </source>
</evidence>